<evidence type="ECO:0000313" key="2">
    <source>
        <dbReference type="WBParaSite" id="SMUV_0000469101-mRNA-1"/>
    </source>
</evidence>
<organism evidence="1 2">
    <name type="scientific">Syphacia muris</name>
    <dbReference type="NCBI Taxonomy" id="451379"/>
    <lineage>
        <taxon>Eukaryota</taxon>
        <taxon>Metazoa</taxon>
        <taxon>Ecdysozoa</taxon>
        <taxon>Nematoda</taxon>
        <taxon>Chromadorea</taxon>
        <taxon>Rhabditida</taxon>
        <taxon>Spirurina</taxon>
        <taxon>Oxyuridomorpha</taxon>
        <taxon>Oxyuroidea</taxon>
        <taxon>Oxyuridae</taxon>
        <taxon>Syphacia</taxon>
    </lineage>
</organism>
<accession>A0A0N5AJP6</accession>
<sequence>MRCIPADYGWCALRQPAYKTASGETVRCDKDESCPDSYKCKRVAFFSICCPRHTEGLCISTVKHYFAETKPSFNPLLFYTNVAPDEIDEKTVMMDDVNLEGRPGYSAPLLLKSCDNDICPENSNCVQQEVLAYCSRY</sequence>
<dbReference type="PANTHER" id="PTHR47248">
    <property type="entry name" value="PROTEIN CBG06772"/>
    <property type="match status" value="1"/>
</dbReference>
<evidence type="ECO:0000313" key="1">
    <source>
        <dbReference type="Proteomes" id="UP000046393"/>
    </source>
</evidence>
<dbReference type="WBParaSite" id="SMUV_0000469101-mRNA-1">
    <property type="protein sequence ID" value="SMUV_0000469101-mRNA-1"/>
    <property type="gene ID" value="SMUV_0000469101"/>
</dbReference>
<name>A0A0N5AJP6_9BILA</name>
<dbReference type="STRING" id="451379.A0A0N5AJP6"/>
<dbReference type="PANTHER" id="PTHR47248:SF7">
    <property type="entry name" value="BPTI_KUNITZ INHIBITOR DOMAIN-CONTAINING PROTEIN"/>
    <property type="match status" value="1"/>
</dbReference>
<dbReference type="Proteomes" id="UP000046393">
    <property type="component" value="Unplaced"/>
</dbReference>
<dbReference type="AlphaFoldDB" id="A0A0N5AJP6"/>
<dbReference type="Pfam" id="PF14625">
    <property type="entry name" value="Lustrin_cystein"/>
    <property type="match status" value="1"/>
</dbReference>
<proteinExistence type="predicted"/>
<keyword evidence="1" id="KW-1185">Reference proteome</keyword>
<dbReference type="InterPro" id="IPR052861">
    <property type="entry name" value="BPTI/Kunitz_domain"/>
</dbReference>
<protein>
    <submittedName>
        <fullName evidence="2">WAP domain-containing protein</fullName>
    </submittedName>
</protein>
<dbReference type="InterPro" id="IPR028150">
    <property type="entry name" value="Lustrin_cystein"/>
</dbReference>
<reference evidence="2" key="1">
    <citation type="submission" date="2017-02" db="UniProtKB">
        <authorList>
            <consortium name="WormBaseParasite"/>
        </authorList>
    </citation>
    <scope>IDENTIFICATION</scope>
</reference>